<dbReference type="AlphaFoldDB" id="A0A327WLR1"/>
<dbReference type="EMBL" id="QLMC01000007">
    <property type="protein sequence ID" value="RAJ92695.1"/>
    <property type="molecule type" value="Genomic_DNA"/>
</dbReference>
<feature type="transmembrane region" description="Helical" evidence="1">
    <location>
        <begin position="6"/>
        <end position="25"/>
    </location>
</feature>
<comment type="caution">
    <text evidence="2">The sequence shown here is derived from an EMBL/GenBank/DDBJ whole genome shotgun (WGS) entry which is preliminary data.</text>
</comment>
<accession>A0A327WLR1</accession>
<keyword evidence="3" id="KW-1185">Reference proteome</keyword>
<dbReference type="Proteomes" id="UP000248790">
    <property type="component" value="Unassembled WGS sequence"/>
</dbReference>
<gene>
    <name evidence="2" type="ORF">LX87_05026</name>
</gene>
<keyword evidence="1" id="KW-1133">Transmembrane helix</keyword>
<dbReference type="RefSeq" id="WP_111631024.1">
    <property type="nucleotide sequence ID" value="NZ_QLMC01000007.1"/>
</dbReference>
<protein>
    <submittedName>
        <fullName evidence="2">Uncharacterized protein</fullName>
    </submittedName>
</protein>
<keyword evidence="1" id="KW-0472">Membrane</keyword>
<keyword evidence="1" id="KW-0812">Transmembrane</keyword>
<reference evidence="2 3" key="1">
    <citation type="submission" date="2018-06" db="EMBL/GenBank/DDBJ databases">
        <title>Genomic Encyclopedia of Archaeal and Bacterial Type Strains, Phase II (KMG-II): from individual species to whole genera.</title>
        <authorList>
            <person name="Goeker M."/>
        </authorList>
    </citation>
    <scope>NUCLEOTIDE SEQUENCE [LARGE SCALE GENOMIC DNA]</scope>
    <source>
        <strain evidence="2 3">DSM 21851</strain>
    </source>
</reference>
<evidence type="ECO:0000256" key="1">
    <source>
        <dbReference type="SAM" id="Phobius"/>
    </source>
</evidence>
<name>A0A327WLR1_LARAB</name>
<evidence type="ECO:0000313" key="2">
    <source>
        <dbReference type="EMBL" id="RAJ92695.1"/>
    </source>
</evidence>
<proteinExistence type="predicted"/>
<dbReference type="OrthoDB" id="10003277at2"/>
<evidence type="ECO:0000313" key="3">
    <source>
        <dbReference type="Proteomes" id="UP000248790"/>
    </source>
</evidence>
<sequence>MRPLYYQLIIAGLLLTLLIVSIYSYERLSDQKEKTRLLESKLTGLQTSYLQLYAEKEHRLRQQYAFVAVETIEKDIIFTEKPMQKRFYLSPVLTIEGEDGQYQAKDNFMNQVAKKVGSDVRVLQSKIYVFDSYREASEYREQIYQAEKIDL</sequence>
<organism evidence="2 3">
    <name type="scientific">Larkinella arboricola</name>
    <dbReference type="NCBI Taxonomy" id="643671"/>
    <lineage>
        <taxon>Bacteria</taxon>
        <taxon>Pseudomonadati</taxon>
        <taxon>Bacteroidota</taxon>
        <taxon>Cytophagia</taxon>
        <taxon>Cytophagales</taxon>
        <taxon>Spirosomataceae</taxon>
        <taxon>Larkinella</taxon>
    </lineage>
</organism>